<evidence type="ECO:0000313" key="2">
    <source>
        <dbReference type="EMBL" id="MWC45521.1"/>
    </source>
</evidence>
<dbReference type="EMBL" id="FNBI01000011">
    <property type="protein sequence ID" value="SDG08488.1"/>
    <property type="molecule type" value="Genomic_DNA"/>
</dbReference>
<accession>A0A1G7RCI6</accession>
<organism evidence="3 4">
    <name type="scientific">Sphingomonas carotinifaciens</name>
    <dbReference type="NCBI Taxonomy" id="1166323"/>
    <lineage>
        <taxon>Bacteria</taxon>
        <taxon>Pseudomonadati</taxon>
        <taxon>Pseudomonadota</taxon>
        <taxon>Alphaproteobacteria</taxon>
        <taxon>Sphingomonadales</taxon>
        <taxon>Sphingomonadaceae</taxon>
        <taxon>Sphingomonas</taxon>
    </lineage>
</organism>
<dbReference type="EMBL" id="WSUT01000006">
    <property type="protein sequence ID" value="MWC45521.1"/>
    <property type="molecule type" value="Genomic_DNA"/>
</dbReference>
<dbReference type="AlphaFoldDB" id="A0A1G7RCI6"/>
<keyword evidence="1" id="KW-0472">Membrane</keyword>
<protein>
    <submittedName>
        <fullName evidence="3">Uncharacterized protein</fullName>
    </submittedName>
</protein>
<evidence type="ECO:0000313" key="3">
    <source>
        <dbReference type="EMBL" id="SDG08488.1"/>
    </source>
</evidence>
<feature type="transmembrane region" description="Helical" evidence="1">
    <location>
        <begin position="6"/>
        <end position="26"/>
    </location>
</feature>
<sequence length="160" mass="17387">MQITTAITIFSFWAAMLGICGYAFACGGRPERLGAAISLAAWLVTMMMRVAFASAWLPAALSILMIDIAVAVGFFWLAVTTTRFWPIWACGFALSNLLMSVAGALLPRIELFAYHTGLGAYAYLALGALALGTYRLPHDADPVVKHGARVQWQETQNNRN</sequence>
<evidence type="ECO:0000313" key="5">
    <source>
        <dbReference type="Proteomes" id="UP000436801"/>
    </source>
</evidence>
<keyword evidence="1" id="KW-0812">Transmembrane</keyword>
<evidence type="ECO:0000313" key="4">
    <source>
        <dbReference type="Proteomes" id="UP000323502"/>
    </source>
</evidence>
<dbReference type="OrthoDB" id="7188556at2"/>
<dbReference type="RefSeq" id="WP_149683465.1">
    <property type="nucleotide sequence ID" value="NZ_FNBI01000011.1"/>
</dbReference>
<proteinExistence type="predicted"/>
<gene>
    <name evidence="2" type="ORF">GQR91_18050</name>
    <name evidence="3" type="ORF">SAMN05216557_11131</name>
</gene>
<keyword evidence="1" id="KW-1133">Transmembrane helix</keyword>
<dbReference type="Proteomes" id="UP000323502">
    <property type="component" value="Unassembled WGS sequence"/>
</dbReference>
<feature type="transmembrane region" description="Helical" evidence="1">
    <location>
        <begin position="33"/>
        <end position="52"/>
    </location>
</feature>
<feature type="transmembrane region" description="Helical" evidence="1">
    <location>
        <begin position="85"/>
        <end position="106"/>
    </location>
</feature>
<reference evidence="3 4" key="1">
    <citation type="submission" date="2016-10" db="EMBL/GenBank/DDBJ databases">
        <authorList>
            <person name="Varghese N."/>
            <person name="Submissions S."/>
        </authorList>
    </citation>
    <scope>NUCLEOTIDE SEQUENCE [LARGE SCALE GENOMIC DNA]</scope>
    <source>
        <strain evidence="3 4">S7-754</strain>
    </source>
</reference>
<dbReference type="Proteomes" id="UP000436801">
    <property type="component" value="Unassembled WGS sequence"/>
</dbReference>
<feature type="transmembrane region" description="Helical" evidence="1">
    <location>
        <begin position="112"/>
        <end position="131"/>
    </location>
</feature>
<evidence type="ECO:0000256" key="1">
    <source>
        <dbReference type="SAM" id="Phobius"/>
    </source>
</evidence>
<name>A0A1G7RCI6_9SPHN</name>
<reference evidence="2 5" key="2">
    <citation type="submission" date="2019-12" db="EMBL/GenBank/DDBJ databases">
        <authorList>
            <person name="Zheng J."/>
        </authorList>
    </citation>
    <scope>NUCLEOTIDE SEQUENCE [LARGE SCALE GENOMIC DNA]</scope>
    <source>
        <strain evidence="2 5">DSM 27347</strain>
    </source>
</reference>
<feature type="transmembrane region" description="Helical" evidence="1">
    <location>
        <begin position="58"/>
        <end position="78"/>
    </location>
</feature>
<keyword evidence="4" id="KW-1185">Reference proteome</keyword>